<evidence type="ECO:0000256" key="2">
    <source>
        <dbReference type="SAM" id="MobiDB-lite"/>
    </source>
</evidence>
<feature type="compositionally biased region" description="Polar residues" evidence="2">
    <location>
        <begin position="196"/>
        <end position="210"/>
    </location>
</feature>
<evidence type="ECO:0000313" key="4">
    <source>
        <dbReference type="EMBL" id="KAJ9130008.1"/>
    </source>
</evidence>
<feature type="compositionally biased region" description="Polar residues" evidence="2">
    <location>
        <begin position="224"/>
        <end position="234"/>
    </location>
</feature>
<keyword evidence="1" id="KW-0175">Coiled coil</keyword>
<dbReference type="CDD" id="cd11395">
    <property type="entry name" value="bHLHzip_SREBP_like"/>
    <property type="match status" value="1"/>
</dbReference>
<keyword evidence="5" id="KW-1185">Reference proteome</keyword>
<reference evidence="4" key="1">
    <citation type="submission" date="2022-07" db="EMBL/GenBank/DDBJ databases">
        <title>Fungi with potential for degradation of polypropylene.</title>
        <authorList>
            <person name="Gostincar C."/>
        </authorList>
    </citation>
    <scope>NUCLEOTIDE SEQUENCE</scope>
    <source>
        <strain evidence="4">EXF-13308</strain>
    </source>
</reference>
<feature type="coiled-coil region" evidence="1">
    <location>
        <begin position="309"/>
        <end position="336"/>
    </location>
</feature>
<accession>A0AA38REJ4</accession>
<dbReference type="Pfam" id="PF00010">
    <property type="entry name" value="HLH"/>
    <property type="match status" value="1"/>
</dbReference>
<dbReference type="Gene3D" id="4.10.280.10">
    <property type="entry name" value="Helix-loop-helix DNA-binding domain"/>
    <property type="match status" value="1"/>
</dbReference>
<dbReference type="PROSITE" id="PS50888">
    <property type="entry name" value="BHLH"/>
    <property type="match status" value="1"/>
</dbReference>
<feature type="domain" description="BHLH" evidence="3">
    <location>
        <begin position="256"/>
        <end position="319"/>
    </location>
</feature>
<dbReference type="SMART" id="SM00353">
    <property type="entry name" value="HLH"/>
    <property type="match status" value="1"/>
</dbReference>
<sequence>MVASTLHSTSTLRSIHTHSIFGKGSGETSATPICRSPAIHPIYPSFSDAVTSPVPTIVASGMWPKGNRVPDGSWPFWPGGARIPSGRLQSSSLSTSLADFGIGLKNSCGSSDFISPSVLNAETPPELLWPGSATFGAYGTSTWKRLVQGETVPVGVDKAMEAEVNTSDRPYKRLRCKNLSGGNALATATRHADTLTIKSVQSPRQSNSKGTAPATASAKGRSKSLVSPSIQLRTASRKAKRASRSYRPAISPKEKCARNRHNQVEKRYCNRLNQHFERLIAVLPVARLRDDDPQDGEQATQRLSKAEVLDIARRHIRSLETENSKLEAEGQQLVADIKMITQTEAYPNQGGFVYSTSQLE</sequence>
<dbReference type="AlphaFoldDB" id="A0AA38REJ4"/>
<gene>
    <name evidence="4" type="ORF">NKR23_g12378</name>
</gene>
<name>A0AA38REJ4_9PEZI</name>
<dbReference type="EMBL" id="JANBVO010000113">
    <property type="protein sequence ID" value="KAJ9130008.1"/>
    <property type="molecule type" value="Genomic_DNA"/>
</dbReference>
<dbReference type="GO" id="GO:0046983">
    <property type="term" value="F:protein dimerization activity"/>
    <property type="evidence" value="ECO:0007669"/>
    <property type="project" value="InterPro"/>
</dbReference>
<feature type="compositionally biased region" description="Basic residues" evidence="2">
    <location>
        <begin position="235"/>
        <end position="244"/>
    </location>
</feature>
<evidence type="ECO:0000256" key="1">
    <source>
        <dbReference type="SAM" id="Coils"/>
    </source>
</evidence>
<evidence type="ECO:0000259" key="3">
    <source>
        <dbReference type="PROSITE" id="PS50888"/>
    </source>
</evidence>
<dbReference type="PANTHER" id="PTHR47336:SF2">
    <property type="entry name" value="TRANSCRIPTION FACTOR HMS1-RELATED"/>
    <property type="match status" value="1"/>
</dbReference>
<dbReference type="InterPro" id="IPR052099">
    <property type="entry name" value="Regulatory_TF_Diverse"/>
</dbReference>
<comment type="caution">
    <text evidence="4">The sequence shown here is derived from an EMBL/GenBank/DDBJ whole genome shotgun (WGS) entry which is preliminary data.</text>
</comment>
<dbReference type="Proteomes" id="UP001174694">
    <property type="component" value="Unassembled WGS sequence"/>
</dbReference>
<feature type="region of interest" description="Disordered" evidence="2">
    <location>
        <begin position="195"/>
        <end position="251"/>
    </location>
</feature>
<dbReference type="InterPro" id="IPR011598">
    <property type="entry name" value="bHLH_dom"/>
</dbReference>
<protein>
    <recommendedName>
        <fullName evidence="3">BHLH domain-containing protein</fullName>
    </recommendedName>
</protein>
<dbReference type="InterPro" id="IPR036638">
    <property type="entry name" value="HLH_DNA-bd_sf"/>
</dbReference>
<evidence type="ECO:0000313" key="5">
    <source>
        <dbReference type="Proteomes" id="UP001174694"/>
    </source>
</evidence>
<dbReference type="PANTHER" id="PTHR47336">
    <property type="entry name" value="TRANSCRIPTION FACTOR HMS1-RELATED"/>
    <property type="match status" value="1"/>
</dbReference>
<proteinExistence type="predicted"/>
<dbReference type="SUPFAM" id="SSF47459">
    <property type="entry name" value="HLH, helix-loop-helix DNA-binding domain"/>
    <property type="match status" value="1"/>
</dbReference>
<organism evidence="4 5">
    <name type="scientific">Pleurostoma richardsiae</name>
    <dbReference type="NCBI Taxonomy" id="41990"/>
    <lineage>
        <taxon>Eukaryota</taxon>
        <taxon>Fungi</taxon>
        <taxon>Dikarya</taxon>
        <taxon>Ascomycota</taxon>
        <taxon>Pezizomycotina</taxon>
        <taxon>Sordariomycetes</taxon>
        <taxon>Sordariomycetidae</taxon>
        <taxon>Calosphaeriales</taxon>
        <taxon>Pleurostomataceae</taxon>
        <taxon>Pleurostoma</taxon>
    </lineage>
</organism>